<evidence type="ECO:0000313" key="2">
    <source>
        <dbReference type="EMBL" id="KAG2382406.1"/>
    </source>
</evidence>
<dbReference type="AlphaFoldDB" id="A0AA88GNG4"/>
<dbReference type="GeneID" id="68098063"/>
<feature type="region of interest" description="Disordered" evidence="1">
    <location>
        <begin position="1"/>
        <end position="54"/>
    </location>
</feature>
<dbReference type="PROSITE" id="PS50096">
    <property type="entry name" value="IQ"/>
    <property type="match status" value="1"/>
</dbReference>
<evidence type="ECO:0000313" key="3">
    <source>
        <dbReference type="Proteomes" id="UP000816034"/>
    </source>
</evidence>
<reference evidence="2 3" key="1">
    <citation type="journal article" date="2018" name="BMC Genomics">
        <title>The genome of Naegleria lovaniensis, the basis for a comparative approach to unravel pathogenicity factors of the human pathogenic amoeba N. fowleri.</title>
        <authorList>
            <person name="Liechti N."/>
            <person name="Schurch N."/>
            <person name="Bruggmann R."/>
            <person name="Wittwer M."/>
        </authorList>
    </citation>
    <scope>NUCLEOTIDE SEQUENCE [LARGE SCALE GENOMIC DNA]</scope>
    <source>
        <strain evidence="2 3">ATCC 30569</strain>
    </source>
</reference>
<keyword evidence="3" id="KW-1185">Reference proteome</keyword>
<feature type="compositionally biased region" description="Low complexity" evidence="1">
    <location>
        <begin position="40"/>
        <end position="53"/>
    </location>
</feature>
<evidence type="ECO:0008006" key="4">
    <source>
        <dbReference type="Google" id="ProtNLM"/>
    </source>
</evidence>
<feature type="region of interest" description="Disordered" evidence="1">
    <location>
        <begin position="74"/>
        <end position="93"/>
    </location>
</feature>
<dbReference type="Proteomes" id="UP000816034">
    <property type="component" value="Unassembled WGS sequence"/>
</dbReference>
<feature type="compositionally biased region" description="Basic and acidic residues" evidence="1">
    <location>
        <begin position="15"/>
        <end position="27"/>
    </location>
</feature>
<gene>
    <name evidence="2" type="ORF">C9374_005608</name>
</gene>
<accession>A0AA88GNG4</accession>
<sequence length="559" mass="65913">MKHQIIFSTGISSTFDDRSNHSKRSTERLQPLASEIPTRNSLSSTKSNSSSSLQIRMTQHSPISKYFNGNRHVDKKRNISNDDDSEWTSHELSTTSSTTERLKSCIYTLSDLQSEILIQILMFLTPYESASLMLTNSSMCEQLLQDNGFFKLLYIQWITSDISQAMTHLEQRVAYNRSKFKFDCRLTYFNALGISQWKQWIQKKQIELKKHLHRTSATMDWHKIFRGYYCRSQYEKIRLKLASISKLCRNNPNALVLVFKLFRDVKRKLQNLPSNTEREYIIKRNYGKRIKRDHTLVHQCFYLMGDFSQLKYQKEEMDQLIPFLNYFVYSSRNVSENPLIVKNSWNLTAFHYAIRVGSNHLLRELSTTFFGDLKACTLLRLTEEPQKAPIVFHLVKYNIYPAMLKEWIQMNLCKPEVFLSKAREDAVRTNFLHYMMQYGTKSPRTIIGYLSLIKEVFSSQQIEKLVNEQEEGETLFAYTISLFTNLINSPSDFGKIFGILNYLCVEWNYTPSQNELDRWNQLLENYRMTHTHSKASQLVTKFKIDLDSIQLRRLMQQME</sequence>
<dbReference type="RefSeq" id="XP_044548085.1">
    <property type="nucleotide sequence ID" value="XM_044695377.1"/>
</dbReference>
<organism evidence="2 3">
    <name type="scientific">Naegleria lovaniensis</name>
    <name type="common">Amoeba</name>
    <dbReference type="NCBI Taxonomy" id="51637"/>
    <lineage>
        <taxon>Eukaryota</taxon>
        <taxon>Discoba</taxon>
        <taxon>Heterolobosea</taxon>
        <taxon>Tetramitia</taxon>
        <taxon>Eutetramitia</taxon>
        <taxon>Vahlkampfiidae</taxon>
        <taxon>Naegleria</taxon>
    </lineage>
</organism>
<protein>
    <recommendedName>
        <fullName evidence="4">F-box domain-containing protein</fullName>
    </recommendedName>
</protein>
<comment type="caution">
    <text evidence="2">The sequence shown here is derived from an EMBL/GenBank/DDBJ whole genome shotgun (WGS) entry which is preliminary data.</text>
</comment>
<dbReference type="EMBL" id="PYSW02000024">
    <property type="protein sequence ID" value="KAG2382406.1"/>
    <property type="molecule type" value="Genomic_DNA"/>
</dbReference>
<proteinExistence type="predicted"/>
<feature type="compositionally biased region" description="Polar residues" evidence="1">
    <location>
        <begin position="1"/>
        <end position="14"/>
    </location>
</feature>
<evidence type="ECO:0000256" key="1">
    <source>
        <dbReference type="SAM" id="MobiDB-lite"/>
    </source>
</evidence>
<name>A0AA88GNG4_NAELO</name>